<dbReference type="GeneID" id="66544146"/>
<dbReference type="EMBL" id="AACGFG010000015">
    <property type="protein sequence ID" value="EAK4358932.1"/>
    <property type="molecule type" value="Genomic_DNA"/>
</dbReference>
<reference evidence="6 11" key="2">
    <citation type="submission" date="2018-08" db="EMBL/GenBank/DDBJ databases">
        <authorList>
            <consortium name="NARMS: The National Antimicrobial Resistance Monitoring System"/>
        </authorList>
    </citation>
    <scope>NUCLEOTIDE SEQUENCE [LARGE SCALE GENOMIC DNA]</scope>
    <source>
        <strain evidence="6 11">CVM N17C171</strain>
        <strain evidence="5 7">CVM N17C548</strain>
        <strain evidence="3 9">FSIS11807978</strain>
        <strain evidence="1 12">FSIS1609200</strain>
        <strain evidence="4 10">FSIS1711007</strain>
    </source>
</reference>
<dbReference type="Proteomes" id="UP000361993">
    <property type="component" value="Unassembled WGS sequence"/>
</dbReference>
<dbReference type="Proteomes" id="UP000409545">
    <property type="component" value="Unassembled WGS sequence"/>
</dbReference>
<dbReference type="EMBL" id="AACSIE010000001">
    <property type="protein sequence ID" value="EAL9203949.1"/>
    <property type="molecule type" value="Genomic_DNA"/>
</dbReference>
<evidence type="ECO:0000313" key="3">
    <source>
        <dbReference type="EMBL" id="EAK4358932.1"/>
    </source>
</evidence>
<protein>
    <submittedName>
        <fullName evidence="6">Uncharacterized protein</fullName>
    </submittedName>
</protein>
<evidence type="ECO:0000313" key="4">
    <source>
        <dbReference type="EMBL" id="EAK5104200.1"/>
    </source>
</evidence>
<dbReference type="RefSeq" id="WP_002776914.1">
    <property type="nucleotide sequence ID" value="NZ_AANHVQ020000025.1"/>
</dbReference>
<dbReference type="Proteomes" id="UP000557830">
    <property type="component" value="Unassembled WGS sequence"/>
</dbReference>
<evidence type="ECO:0000313" key="10">
    <source>
        <dbReference type="Proteomes" id="UP000409545"/>
    </source>
</evidence>
<dbReference type="eggNOG" id="ENOG5031ASX">
    <property type="taxonomic scope" value="Bacteria"/>
</dbReference>
<dbReference type="EMBL" id="AACQHW010000005">
    <property type="protein sequence ID" value="EAL6850882.1"/>
    <property type="molecule type" value="Genomic_DNA"/>
</dbReference>
<dbReference type="KEGG" id="ccoo:ATE51_01834"/>
<proteinExistence type="predicted"/>
<evidence type="ECO:0000313" key="12">
    <source>
        <dbReference type="Proteomes" id="UP000557830"/>
    </source>
</evidence>
<evidence type="ECO:0000313" key="9">
    <source>
        <dbReference type="Proteomes" id="UP000365807"/>
    </source>
</evidence>
<dbReference type="EMBL" id="AACGUZ010000016">
    <property type="protein sequence ID" value="EAK5104200.1"/>
    <property type="molecule type" value="Genomic_DNA"/>
</dbReference>
<comment type="caution">
    <text evidence="6">The sequence shown here is derived from an EMBL/GenBank/DDBJ whole genome shotgun (WGS) entry which is preliminary data.</text>
</comment>
<accession>A0A0Q2PGS2</accession>
<dbReference type="Proteomes" id="UP000365807">
    <property type="component" value="Unassembled WGS sequence"/>
</dbReference>
<dbReference type="KEGG" id="ccof:VC76_04325"/>
<dbReference type="OrthoDB" id="5339711at2"/>
<reference evidence="2 8" key="1">
    <citation type="submission" date="2018-05" db="EMBL/GenBank/DDBJ databases">
        <authorList>
            <consortium name="GenomeTrakr network: Whole genome sequencing for foodborne pathogen traceback"/>
        </authorList>
    </citation>
    <scope>NUCLEOTIDE SEQUENCE [LARGE SCALE GENOMIC DNA]</scope>
    <source>
        <strain evidence="2 8">NC_C6016</strain>
    </source>
</reference>
<evidence type="ECO:0000313" key="6">
    <source>
        <dbReference type="EMBL" id="EAL9203949.1"/>
    </source>
</evidence>
<dbReference type="Proteomes" id="UP000352088">
    <property type="component" value="Unassembled WGS sequence"/>
</dbReference>
<evidence type="ECO:0000313" key="5">
    <source>
        <dbReference type="EMBL" id="EAL6850882.1"/>
    </source>
</evidence>
<evidence type="ECO:0000313" key="11">
    <source>
        <dbReference type="Proteomes" id="UP000411403"/>
    </source>
</evidence>
<dbReference type="Proteomes" id="UP000411403">
    <property type="component" value="Unassembled WGS sequence"/>
</dbReference>
<evidence type="ECO:0000313" key="1">
    <source>
        <dbReference type="EMBL" id="EAJ1077367.1"/>
    </source>
</evidence>
<evidence type="ECO:0000313" key="2">
    <source>
        <dbReference type="EMBL" id="EAK1509733.1"/>
    </source>
</evidence>
<organism evidence="6 11">
    <name type="scientific">Campylobacter coli</name>
    <dbReference type="NCBI Taxonomy" id="195"/>
    <lineage>
        <taxon>Bacteria</taxon>
        <taxon>Pseudomonadati</taxon>
        <taxon>Campylobacterota</taxon>
        <taxon>Epsilonproteobacteria</taxon>
        <taxon>Campylobacterales</taxon>
        <taxon>Campylobacteraceae</taxon>
        <taxon>Campylobacter</taxon>
    </lineage>
</organism>
<sequence>MLILGHYLLTQNSNFCFIDESKKLKKDQISCFLYNEEIIQNAKNENLDFAVLIQDKNEIFLSNALGAKFLLFDDENLARFASEVAEFYLFDSKILLLVENLHKLEKAYELRLDGVILKSLIQDYH</sequence>
<dbReference type="AlphaFoldDB" id="A0A0Q2PGS2"/>
<evidence type="ECO:0000313" key="7">
    <source>
        <dbReference type="Proteomes" id="UP000352088"/>
    </source>
</evidence>
<gene>
    <name evidence="4" type="ORF">B9Q54_07980</name>
    <name evidence="1" type="ORF">BU953_07105</name>
    <name evidence="3" type="ORF">C6T04_08445</name>
    <name evidence="2" type="ORF">CJD00_05595</name>
    <name evidence="5" type="ORF">DSX26_05295</name>
    <name evidence="6" type="ORF">DYU70_02070</name>
</gene>
<dbReference type="EMBL" id="AACDUL010000009">
    <property type="protein sequence ID" value="EAK1509733.1"/>
    <property type="molecule type" value="Genomic_DNA"/>
</dbReference>
<evidence type="ECO:0000313" key="8">
    <source>
        <dbReference type="Proteomes" id="UP000361993"/>
    </source>
</evidence>
<name>A0A0Q2PGS2_CAMCO</name>
<dbReference type="EMBL" id="AABUYW010000013">
    <property type="protein sequence ID" value="EAJ1077367.1"/>
    <property type="molecule type" value="Genomic_DNA"/>
</dbReference>
<dbReference type="STRING" id="195.ATE51_01834"/>